<feature type="transmembrane region" description="Helical" evidence="9">
    <location>
        <begin position="206"/>
        <end position="228"/>
    </location>
</feature>
<keyword evidence="6 9" id="KW-0812">Transmembrane</keyword>
<keyword evidence="2" id="KW-0813">Transport</keyword>
<keyword evidence="5" id="KW-0028">Amino-acid biosynthesis</keyword>
<gene>
    <name evidence="10" type="ORF">MNBD_GAMMA11-326</name>
</gene>
<evidence type="ECO:0000256" key="9">
    <source>
        <dbReference type="SAM" id="Phobius"/>
    </source>
</evidence>
<dbReference type="InterPro" id="IPR022985">
    <property type="entry name" value="Sulfate_CysZ"/>
</dbReference>
<dbReference type="HAMAP" id="MF_00468">
    <property type="entry name" value="CysZ"/>
    <property type="match status" value="1"/>
</dbReference>
<dbReference type="InterPro" id="IPR059112">
    <property type="entry name" value="CysZ/EI24"/>
</dbReference>
<dbReference type="InterPro" id="IPR050480">
    <property type="entry name" value="CysZ-like"/>
</dbReference>
<feature type="transmembrane region" description="Helical" evidence="9">
    <location>
        <begin position="27"/>
        <end position="47"/>
    </location>
</feature>
<evidence type="ECO:0000256" key="8">
    <source>
        <dbReference type="ARBA" id="ARBA00023136"/>
    </source>
</evidence>
<dbReference type="EMBL" id="UOFG01000168">
    <property type="protein sequence ID" value="VAW62378.1"/>
    <property type="molecule type" value="Genomic_DNA"/>
</dbReference>
<dbReference type="AlphaFoldDB" id="A0A3B0X2B1"/>
<feature type="transmembrane region" description="Helical" evidence="9">
    <location>
        <begin position="74"/>
        <end position="100"/>
    </location>
</feature>
<organism evidence="10">
    <name type="scientific">hydrothermal vent metagenome</name>
    <dbReference type="NCBI Taxonomy" id="652676"/>
    <lineage>
        <taxon>unclassified sequences</taxon>
        <taxon>metagenomes</taxon>
        <taxon>ecological metagenomes</taxon>
    </lineage>
</organism>
<evidence type="ECO:0000256" key="4">
    <source>
        <dbReference type="ARBA" id="ARBA00022519"/>
    </source>
</evidence>
<dbReference type="GO" id="GO:0019344">
    <property type="term" value="P:cysteine biosynthetic process"/>
    <property type="evidence" value="ECO:0007669"/>
    <property type="project" value="TreeGrafter"/>
</dbReference>
<dbReference type="PANTHER" id="PTHR37468">
    <property type="entry name" value="SULFATE TRANSPORTER CYSZ"/>
    <property type="match status" value="1"/>
</dbReference>
<dbReference type="PANTHER" id="PTHR37468:SF1">
    <property type="entry name" value="SULFATE TRANSPORTER CYSZ"/>
    <property type="match status" value="1"/>
</dbReference>
<feature type="transmembrane region" description="Helical" evidence="9">
    <location>
        <begin position="143"/>
        <end position="162"/>
    </location>
</feature>
<proteinExistence type="inferred from homology"/>
<accession>A0A3B0X2B1</accession>
<evidence type="ECO:0000313" key="10">
    <source>
        <dbReference type="EMBL" id="VAW62378.1"/>
    </source>
</evidence>
<keyword evidence="3" id="KW-1003">Cell membrane</keyword>
<dbReference type="Pfam" id="PF07264">
    <property type="entry name" value="EI24"/>
    <property type="match status" value="1"/>
</dbReference>
<dbReference type="NCBIfam" id="NF003433">
    <property type="entry name" value="PRK04949.1"/>
    <property type="match status" value="1"/>
</dbReference>
<evidence type="ECO:0000256" key="6">
    <source>
        <dbReference type="ARBA" id="ARBA00022692"/>
    </source>
</evidence>
<comment type="subcellular location">
    <subcellularLocation>
        <location evidence="1">Membrane</location>
        <topology evidence="1">Multi-pass membrane protein</topology>
    </subcellularLocation>
</comment>
<keyword evidence="8 9" id="KW-0472">Membrane</keyword>
<dbReference type="GO" id="GO:0009675">
    <property type="term" value="F:high-affinity sulfate:proton symporter activity"/>
    <property type="evidence" value="ECO:0007669"/>
    <property type="project" value="TreeGrafter"/>
</dbReference>
<evidence type="ECO:0000256" key="5">
    <source>
        <dbReference type="ARBA" id="ARBA00022605"/>
    </source>
</evidence>
<keyword evidence="7 9" id="KW-1133">Transmembrane helix</keyword>
<evidence type="ECO:0000256" key="1">
    <source>
        <dbReference type="ARBA" id="ARBA00004141"/>
    </source>
</evidence>
<dbReference type="GO" id="GO:0000103">
    <property type="term" value="P:sulfate assimilation"/>
    <property type="evidence" value="ECO:0007669"/>
    <property type="project" value="InterPro"/>
</dbReference>
<sequence>MISQLFKGSGHIFSGLKLISQPGIRRFVAIPLGINVALFGGAIYYLFSKFGQWMDRLIPDFPSWLSWLETIISWFLWPLFAVTVLLLVFYTFTLVANLIAAPFNSLLAEKVENLLTGKPLDTGPSYPTMEMIKRSIGSELGKLLYFLKWWILLVIITLIPVVNFISPVLWIVFGAWMLSLEYLDYPMANHNKFFKDINKQAMSTRSLSLGFGGGVMLFTSIPFINLIAMPAGVAGATSLWLESKDDFRE</sequence>
<name>A0A3B0X2B1_9ZZZZ</name>
<dbReference type="GO" id="GO:0005886">
    <property type="term" value="C:plasma membrane"/>
    <property type="evidence" value="ECO:0007669"/>
    <property type="project" value="InterPro"/>
</dbReference>
<evidence type="ECO:0000256" key="3">
    <source>
        <dbReference type="ARBA" id="ARBA00022475"/>
    </source>
</evidence>
<evidence type="ECO:0000256" key="7">
    <source>
        <dbReference type="ARBA" id="ARBA00022989"/>
    </source>
</evidence>
<keyword evidence="4" id="KW-0997">Cell inner membrane</keyword>
<protein>
    <submittedName>
        <fullName evidence="10">Sulfate transporter, CysZ-type</fullName>
    </submittedName>
</protein>
<reference evidence="10" key="1">
    <citation type="submission" date="2018-06" db="EMBL/GenBank/DDBJ databases">
        <authorList>
            <person name="Zhirakovskaya E."/>
        </authorList>
    </citation>
    <scope>NUCLEOTIDE SEQUENCE</scope>
</reference>
<evidence type="ECO:0000256" key="2">
    <source>
        <dbReference type="ARBA" id="ARBA00022448"/>
    </source>
</evidence>